<reference evidence="6 7" key="1">
    <citation type="submission" date="2021-03" db="EMBL/GenBank/DDBJ databases">
        <title>Genomic Encyclopedia of Type Strains, Phase IV (KMG-IV): sequencing the most valuable type-strain genomes for metagenomic binning, comparative biology and taxonomic classification.</title>
        <authorList>
            <person name="Goeker M."/>
        </authorList>
    </citation>
    <scope>NUCLEOTIDE SEQUENCE [LARGE SCALE GENOMIC DNA]</scope>
    <source>
        <strain evidence="6 7">DSM 28783</strain>
    </source>
</reference>
<evidence type="ECO:0000256" key="3">
    <source>
        <dbReference type="ARBA" id="ARBA00023004"/>
    </source>
</evidence>
<dbReference type="Gene3D" id="3.30.420.40">
    <property type="match status" value="2"/>
</dbReference>
<evidence type="ECO:0000256" key="1">
    <source>
        <dbReference type="ARBA" id="ARBA00001966"/>
    </source>
</evidence>
<dbReference type="RefSeq" id="WP_209700933.1">
    <property type="nucleotide sequence ID" value="NZ_JAGGLM010000002.1"/>
</dbReference>
<dbReference type="PANTHER" id="PTHR32329">
    <property type="entry name" value="BIFUNCTIONAL PROTEIN [INCLUDES 2-HYDROXYACYL-COA DEHYDRATASE (N-TER) AND ITS ACTIVATOR DOMAIN (C_TERM)-RELATED"/>
    <property type="match status" value="1"/>
</dbReference>
<protein>
    <submittedName>
        <fullName evidence="6">CoA-substrate-specific enzyme activase</fullName>
    </submittedName>
</protein>
<gene>
    <name evidence="6" type="ORF">J2Z42_000663</name>
</gene>
<dbReference type="InterPro" id="IPR008275">
    <property type="entry name" value="CoA_E_activase_dom"/>
</dbReference>
<dbReference type="NCBIfam" id="TIGR00241">
    <property type="entry name" value="CoA_E_activ"/>
    <property type="match status" value="1"/>
</dbReference>
<keyword evidence="4" id="KW-0411">Iron-sulfur</keyword>
<keyword evidence="2" id="KW-0479">Metal-binding</keyword>
<dbReference type="InterPro" id="IPR043129">
    <property type="entry name" value="ATPase_NBD"/>
</dbReference>
<evidence type="ECO:0000313" key="7">
    <source>
        <dbReference type="Proteomes" id="UP001519307"/>
    </source>
</evidence>
<name>A0ABS4KPN1_9CLOT</name>
<dbReference type="Pfam" id="PF01869">
    <property type="entry name" value="BcrAD_BadFG"/>
    <property type="match status" value="1"/>
</dbReference>
<proteinExistence type="predicted"/>
<dbReference type="PANTHER" id="PTHR32329:SF5">
    <property type="entry name" value="ACTIVATOR OF 2-HYDROXYACYL-COA DEHYDRATASE"/>
    <property type="match status" value="1"/>
</dbReference>
<evidence type="ECO:0000313" key="6">
    <source>
        <dbReference type="EMBL" id="MBP2031998.1"/>
    </source>
</evidence>
<evidence type="ECO:0000259" key="5">
    <source>
        <dbReference type="Pfam" id="PF01869"/>
    </source>
</evidence>
<accession>A0ABS4KPN1</accession>
<dbReference type="EMBL" id="JAGGLM010000002">
    <property type="protein sequence ID" value="MBP2031998.1"/>
    <property type="molecule type" value="Genomic_DNA"/>
</dbReference>
<keyword evidence="7" id="KW-1185">Reference proteome</keyword>
<comment type="caution">
    <text evidence="6">The sequence shown here is derived from an EMBL/GenBank/DDBJ whole genome shotgun (WGS) entry which is preliminary data.</text>
</comment>
<dbReference type="Proteomes" id="UP001519307">
    <property type="component" value="Unassembled WGS sequence"/>
</dbReference>
<comment type="cofactor">
    <cofactor evidence="1">
        <name>[4Fe-4S] cluster</name>
        <dbReference type="ChEBI" id="CHEBI:49883"/>
    </cofactor>
</comment>
<dbReference type="CDD" id="cd24109">
    <property type="entry name" value="ASKHA_NBD_YjiL-like"/>
    <property type="match status" value="1"/>
</dbReference>
<dbReference type="InterPro" id="IPR051805">
    <property type="entry name" value="Dehydratase_Activator_Redct"/>
</dbReference>
<evidence type="ECO:0000256" key="2">
    <source>
        <dbReference type="ARBA" id="ARBA00022723"/>
    </source>
</evidence>
<feature type="domain" description="ATPase BadF/BadG/BcrA/BcrD type" evidence="5">
    <location>
        <begin position="4"/>
        <end position="246"/>
    </location>
</feature>
<dbReference type="InterPro" id="IPR002731">
    <property type="entry name" value="ATPase_BadF"/>
</dbReference>
<sequence>MRRLGIDLGSREVKIALMENGKIVFKNKISTMSFYRDFCSYDGKMIVNLKKLNIKNIDSSVSTGYGRNNINLKLFKPINEIKAHVYGAIFQTGLKNFILLDIGGQDIKVVKVEKGLIVDLELNEKCAASSGRYLENMANILEVPLDKLFTFYKNPVELNSTCAVFSESELIGKIAEGIEIERLCAGVNYSLYKRIKPFLTRFHGKNLILSGGVAGNEAINNYLKDDYEKIIVLKDAQFNGALGCCYYAERMDLK</sequence>
<evidence type="ECO:0000256" key="4">
    <source>
        <dbReference type="ARBA" id="ARBA00023014"/>
    </source>
</evidence>
<keyword evidence="3" id="KW-0408">Iron</keyword>
<dbReference type="SUPFAM" id="SSF53067">
    <property type="entry name" value="Actin-like ATPase domain"/>
    <property type="match status" value="1"/>
</dbReference>
<organism evidence="6 7">
    <name type="scientific">Clostridium algifaecis</name>
    <dbReference type="NCBI Taxonomy" id="1472040"/>
    <lineage>
        <taxon>Bacteria</taxon>
        <taxon>Bacillati</taxon>
        <taxon>Bacillota</taxon>
        <taxon>Clostridia</taxon>
        <taxon>Eubacteriales</taxon>
        <taxon>Clostridiaceae</taxon>
        <taxon>Clostridium</taxon>
    </lineage>
</organism>